<evidence type="ECO:0000256" key="1">
    <source>
        <dbReference type="SAM" id="MobiDB-lite"/>
    </source>
</evidence>
<feature type="region of interest" description="Disordered" evidence="1">
    <location>
        <begin position="1"/>
        <end position="30"/>
    </location>
</feature>
<reference evidence="2 3" key="1">
    <citation type="submission" date="2024-09" db="EMBL/GenBank/DDBJ databases">
        <title>Chromosome-scale assembly of Riccia fluitans.</title>
        <authorList>
            <person name="Paukszto L."/>
            <person name="Sawicki J."/>
            <person name="Karawczyk K."/>
            <person name="Piernik-Szablinska J."/>
            <person name="Szczecinska M."/>
            <person name="Mazdziarz M."/>
        </authorList>
    </citation>
    <scope>NUCLEOTIDE SEQUENCE [LARGE SCALE GENOMIC DNA]</scope>
    <source>
        <strain evidence="2">Rf_01</strain>
        <tissue evidence="2">Aerial parts of the thallus</tissue>
    </source>
</reference>
<dbReference type="AlphaFoldDB" id="A0ABD1XV94"/>
<protein>
    <submittedName>
        <fullName evidence="2">Uncharacterized protein</fullName>
    </submittedName>
</protein>
<organism evidence="2 3">
    <name type="scientific">Riccia fluitans</name>
    <dbReference type="NCBI Taxonomy" id="41844"/>
    <lineage>
        <taxon>Eukaryota</taxon>
        <taxon>Viridiplantae</taxon>
        <taxon>Streptophyta</taxon>
        <taxon>Embryophyta</taxon>
        <taxon>Marchantiophyta</taxon>
        <taxon>Marchantiopsida</taxon>
        <taxon>Marchantiidae</taxon>
        <taxon>Marchantiales</taxon>
        <taxon>Ricciaceae</taxon>
        <taxon>Riccia</taxon>
    </lineage>
</organism>
<name>A0ABD1XV94_9MARC</name>
<evidence type="ECO:0000313" key="3">
    <source>
        <dbReference type="Proteomes" id="UP001605036"/>
    </source>
</evidence>
<dbReference type="EMBL" id="JBHFFA010000007">
    <property type="protein sequence ID" value="KAL2612870.1"/>
    <property type="molecule type" value="Genomic_DNA"/>
</dbReference>
<comment type="caution">
    <text evidence="2">The sequence shown here is derived from an EMBL/GenBank/DDBJ whole genome shotgun (WGS) entry which is preliminary data.</text>
</comment>
<keyword evidence="3" id="KW-1185">Reference proteome</keyword>
<dbReference type="Proteomes" id="UP001605036">
    <property type="component" value="Unassembled WGS sequence"/>
</dbReference>
<accession>A0ABD1XV94</accession>
<proteinExistence type="predicted"/>
<sequence length="79" mass="8657">MELRKSEKGTAGLSGINSLMRKSPSLPHSGPVVGYAAALDSRSLVQRQEGIDCGEEAYERSTFDKRKEKKMIDIGRSSN</sequence>
<evidence type="ECO:0000313" key="2">
    <source>
        <dbReference type="EMBL" id="KAL2612870.1"/>
    </source>
</evidence>
<gene>
    <name evidence="2" type="ORF">R1flu_024562</name>
</gene>